<keyword evidence="7" id="KW-0732">Signal</keyword>
<name>A0A829Y6Y1_9GAMM</name>
<keyword evidence="5 6" id="KW-0482">Metalloprotease</keyword>
<evidence type="ECO:0000256" key="5">
    <source>
        <dbReference type="ARBA" id="ARBA00023049"/>
    </source>
</evidence>
<dbReference type="PANTHER" id="PTHR22726:SF1">
    <property type="entry name" value="METALLOENDOPEPTIDASE OMA1, MITOCHONDRIAL"/>
    <property type="match status" value="1"/>
</dbReference>
<keyword evidence="2" id="KW-0479">Metal-binding</keyword>
<keyword evidence="10" id="KW-1185">Reference proteome</keyword>
<organism evidence="9 10">
    <name type="scientific">Steroidobacter agaridevorans</name>
    <dbReference type="NCBI Taxonomy" id="2695856"/>
    <lineage>
        <taxon>Bacteria</taxon>
        <taxon>Pseudomonadati</taxon>
        <taxon>Pseudomonadota</taxon>
        <taxon>Gammaproteobacteria</taxon>
        <taxon>Steroidobacterales</taxon>
        <taxon>Steroidobacteraceae</taxon>
        <taxon>Steroidobacter</taxon>
    </lineage>
</organism>
<sequence>MRIRSLIVAAVAVLVTACQSVQTTQPGAIGVTRKQMMAVSSEQVDEGAKVAYDQEVNKARQAGALNKDKQVYDRVQKISQRLIPQTRTFRPDAPGWKWEVNVQSSEDVNAYCMPGGKIMVYTGLIDTIKPTDAELAAVIGHEIAHALREHSRERLSRAYAEQLVLAGVAVATGAEATTMQIASQVSAVTFTLPHSREQEAEADRIGLELMARAGYDPNAAVTLWQKMSKAGGGGPPEFLSTHPSGESRIRDLEKNVPLVLPLYQAAAK</sequence>
<dbReference type="GO" id="GO:0051603">
    <property type="term" value="P:proteolysis involved in protein catabolic process"/>
    <property type="evidence" value="ECO:0007669"/>
    <property type="project" value="TreeGrafter"/>
</dbReference>
<dbReference type="GO" id="GO:0004222">
    <property type="term" value="F:metalloendopeptidase activity"/>
    <property type="evidence" value="ECO:0007669"/>
    <property type="project" value="InterPro"/>
</dbReference>
<evidence type="ECO:0000256" key="7">
    <source>
        <dbReference type="SAM" id="SignalP"/>
    </source>
</evidence>
<evidence type="ECO:0000313" key="9">
    <source>
        <dbReference type="EMBL" id="GFE78980.1"/>
    </source>
</evidence>
<keyword evidence="3 6" id="KW-0378">Hydrolase</keyword>
<dbReference type="PROSITE" id="PS51257">
    <property type="entry name" value="PROKAR_LIPOPROTEIN"/>
    <property type="match status" value="1"/>
</dbReference>
<evidence type="ECO:0000256" key="6">
    <source>
        <dbReference type="RuleBase" id="RU003983"/>
    </source>
</evidence>
<feature type="chain" id="PRO_5032777947" description="Peptidase M48 domain-containing protein" evidence="7">
    <location>
        <begin position="21"/>
        <end position="268"/>
    </location>
</feature>
<evidence type="ECO:0000313" key="10">
    <source>
        <dbReference type="Proteomes" id="UP000445000"/>
    </source>
</evidence>
<keyword evidence="1 6" id="KW-0645">Protease</keyword>
<dbReference type="CDD" id="cd07331">
    <property type="entry name" value="M48C_Oma1_like"/>
    <property type="match status" value="1"/>
</dbReference>
<dbReference type="RefSeq" id="WP_161810810.1">
    <property type="nucleotide sequence ID" value="NZ_BLJN01000001.1"/>
</dbReference>
<dbReference type="GO" id="GO:0046872">
    <property type="term" value="F:metal ion binding"/>
    <property type="evidence" value="ECO:0007669"/>
    <property type="project" value="UniProtKB-KW"/>
</dbReference>
<feature type="signal peptide" evidence="7">
    <location>
        <begin position="1"/>
        <end position="20"/>
    </location>
</feature>
<feature type="domain" description="Peptidase M48" evidence="8">
    <location>
        <begin position="74"/>
        <end position="254"/>
    </location>
</feature>
<accession>A0A829Y6Y1</accession>
<comment type="caution">
    <text evidence="9">The sequence shown here is derived from an EMBL/GenBank/DDBJ whole genome shotgun (WGS) entry which is preliminary data.</text>
</comment>
<evidence type="ECO:0000256" key="1">
    <source>
        <dbReference type="ARBA" id="ARBA00022670"/>
    </source>
</evidence>
<evidence type="ECO:0000259" key="8">
    <source>
        <dbReference type="Pfam" id="PF01435"/>
    </source>
</evidence>
<dbReference type="Proteomes" id="UP000445000">
    <property type="component" value="Unassembled WGS sequence"/>
</dbReference>
<keyword evidence="4 6" id="KW-0862">Zinc</keyword>
<dbReference type="GO" id="GO:0016020">
    <property type="term" value="C:membrane"/>
    <property type="evidence" value="ECO:0007669"/>
    <property type="project" value="TreeGrafter"/>
</dbReference>
<comment type="cofactor">
    <cofactor evidence="6">
        <name>Zn(2+)</name>
        <dbReference type="ChEBI" id="CHEBI:29105"/>
    </cofactor>
    <text evidence="6">Binds 1 zinc ion per subunit.</text>
</comment>
<proteinExistence type="inferred from homology"/>
<comment type="similarity">
    <text evidence="6">Belongs to the peptidase M48 family.</text>
</comment>
<dbReference type="AlphaFoldDB" id="A0A829Y6Y1"/>
<dbReference type="InterPro" id="IPR001915">
    <property type="entry name" value="Peptidase_M48"/>
</dbReference>
<dbReference type="InterPro" id="IPR051156">
    <property type="entry name" value="Mito/Outer_Membr_Metalloprot"/>
</dbReference>
<dbReference type="EMBL" id="BLJN01000001">
    <property type="protein sequence ID" value="GFE78980.1"/>
    <property type="molecule type" value="Genomic_DNA"/>
</dbReference>
<protein>
    <recommendedName>
        <fullName evidence="8">Peptidase M48 domain-containing protein</fullName>
    </recommendedName>
</protein>
<evidence type="ECO:0000256" key="4">
    <source>
        <dbReference type="ARBA" id="ARBA00022833"/>
    </source>
</evidence>
<reference evidence="10" key="1">
    <citation type="submission" date="2020-01" db="EMBL/GenBank/DDBJ databases">
        <title>'Steroidobacter agaridevorans' sp. nov., agar-degrading bacteria isolated from rhizosphere soils.</title>
        <authorList>
            <person name="Ikenaga M."/>
            <person name="Kataoka M."/>
            <person name="Murouchi A."/>
            <person name="Katsuragi S."/>
            <person name="Sakai M."/>
        </authorList>
    </citation>
    <scope>NUCLEOTIDE SEQUENCE [LARGE SCALE GENOMIC DNA]</scope>
    <source>
        <strain evidence="10">YU21-B</strain>
    </source>
</reference>
<dbReference type="Pfam" id="PF01435">
    <property type="entry name" value="Peptidase_M48"/>
    <property type="match status" value="1"/>
</dbReference>
<evidence type="ECO:0000256" key="2">
    <source>
        <dbReference type="ARBA" id="ARBA00022723"/>
    </source>
</evidence>
<dbReference type="PANTHER" id="PTHR22726">
    <property type="entry name" value="METALLOENDOPEPTIDASE OMA1"/>
    <property type="match status" value="1"/>
</dbReference>
<dbReference type="Gene3D" id="3.30.2010.10">
    <property type="entry name" value="Metalloproteases ('zincins'), catalytic domain"/>
    <property type="match status" value="1"/>
</dbReference>
<gene>
    <name evidence="9" type="ORF">GCM10011487_09800</name>
</gene>
<evidence type="ECO:0000256" key="3">
    <source>
        <dbReference type="ARBA" id="ARBA00022801"/>
    </source>
</evidence>